<gene>
    <name evidence="1" type="ORF">U14_03337</name>
</gene>
<name>A0A081BNX3_9BACT</name>
<evidence type="ECO:0000313" key="1">
    <source>
        <dbReference type="EMBL" id="GAK52089.1"/>
    </source>
</evidence>
<evidence type="ECO:0000313" key="2">
    <source>
        <dbReference type="Proteomes" id="UP000030700"/>
    </source>
</evidence>
<sequence>MNHRVEMVLQVDPFAQAVGADHHPLRLFGEKLHPRFPFRWRERAGNRGDFDPAQRLAQGVRHVIRRRDEPAEENRLVPLFHKLLQQRNDFLQFGILLAPQLLRLPRHLQQAAARPLFRLVIFPRIAPRNDIKPLGALLVQHV</sequence>
<dbReference type="Proteomes" id="UP000030700">
    <property type="component" value="Unassembled WGS sequence"/>
</dbReference>
<dbReference type="AlphaFoldDB" id="A0A081BNX3"/>
<organism evidence="1 2">
    <name type="scientific">Candidatus Moduliflexus flocculans</name>
    <dbReference type="NCBI Taxonomy" id="1499966"/>
    <lineage>
        <taxon>Bacteria</taxon>
        <taxon>Candidatus Moduliflexota</taxon>
        <taxon>Candidatus Moduliflexia</taxon>
        <taxon>Candidatus Moduliflexales</taxon>
        <taxon>Candidatus Moduliflexaceae</taxon>
    </lineage>
</organism>
<protein>
    <submittedName>
        <fullName evidence="1">Uncharacterized protein</fullName>
    </submittedName>
</protein>
<dbReference type="EMBL" id="DF820458">
    <property type="protein sequence ID" value="GAK52089.1"/>
    <property type="molecule type" value="Genomic_DNA"/>
</dbReference>
<dbReference type="HOGENOM" id="CLU_1811983_0_0_0"/>
<accession>A0A081BNX3</accession>
<proteinExistence type="predicted"/>
<reference evidence="1 2" key="1">
    <citation type="journal article" date="2015" name="PeerJ">
        <title>First genomic representation of candidate bacterial phylum KSB3 points to enhanced environmental sensing as a trigger of wastewater bulking.</title>
        <authorList>
            <person name="Sekiguchi Y."/>
            <person name="Ohashi A."/>
            <person name="Parks D.H."/>
            <person name="Yamauchi T."/>
            <person name="Tyson G.W."/>
            <person name="Hugenholtz P."/>
        </authorList>
    </citation>
    <scope>NUCLEOTIDE SEQUENCE [LARGE SCALE GENOMIC DNA]</scope>
</reference>
<keyword evidence="2" id="KW-1185">Reference proteome</keyword>